<organism evidence="7 8">
    <name type="scientific">Patiria miniata</name>
    <name type="common">Bat star</name>
    <name type="synonym">Asterina miniata</name>
    <dbReference type="NCBI Taxonomy" id="46514"/>
    <lineage>
        <taxon>Eukaryota</taxon>
        <taxon>Metazoa</taxon>
        <taxon>Echinodermata</taxon>
        <taxon>Eleutherozoa</taxon>
        <taxon>Asterozoa</taxon>
        <taxon>Asteroidea</taxon>
        <taxon>Valvatacea</taxon>
        <taxon>Valvatida</taxon>
        <taxon>Asterinidae</taxon>
        <taxon>Patiria</taxon>
    </lineage>
</organism>
<evidence type="ECO:0000256" key="3">
    <source>
        <dbReference type="ARBA" id="ARBA00022694"/>
    </source>
</evidence>
<dbReference type="PANTHER" id="PTHR13767:SF2">
    <property type="entry name" value="PSEUDOURIDYLATE SYNTHASE TRUB1"/>
    <property type="match status" value="1"/>
</dbReference>
<dbReference type="GeneID" id="119739577"/>
<dbReference type="RefSeq" id="XP_038070485.1">
    <property type="nucleotide sequence ID" value="XM_038214557.1"/>
</dbReference>
<protein>
    <recommendedName>
        <fullName evidence="2">tRNA pseudouridine(55) synthase</fullName>
        <ecNumber evidence="2">5.4.99.25</ecNumber>
    </recommendedName>
</protein>
<dbReference type="AlphaFoldDB" id="A0A914B2B5"/>
<dbReference type="GO" id="GO:0003723">
    <property type="term" value="F:RNA binding"/>
    <property type="evidence" value="ECO:0007669"/>
    <property type="project" value="InterPro"/>
</dbReference>
<dbReference type="SUPFAM" id="SSF55120">
    <property type="entry name" value="Pseudouridine synthase"/>
    <property type="match status" value="1"/>
</dbReference>
<keyword evidence="8" id="KW-1185">Reference proteome</keyword>
<dbReference type="EnsemblMetazoa" id="XM_038214557.1">
    <property type="protein sequence ID" value="XP_038070485.1"/>
    <property type="gene ID" value="LOC119739577"/>
</dbReference>
<dbReference type="InterPro" id="IPR020103">
    <property type="entry name" value="PsdUridine_synth_cat_dom_sf"/>
</dbReference>
<name>A0A914B2B5_PATMI</name>
<dbReference type="PANTHER" id="PTHR13767">
    <property type="entry name" value="TRNA-PSEUDOURIDINE SYNTHASE"/>
    <property type="match status" value="1"/>
</dbReference>
<evidence type="ECO:0000256" key="4">
    <source>
        <dbReference type="ARBA" id="ARBA00023235"/>
    </source>
</evidence>
<dbReference type="InterPro" id="IPR032819">
    <property type="entry name" value="TruB_C"/>
</dbReference>
<dbReference type="Pfam" id="PF16198">
    <property type="entry name" value="TruB_C_2"/>
    <property type="match status" value="1"/>
</dbReference>
<dbReference type="NCBIfam" id="TIGR00431">
    <property type="entry name" value="TruB"/>
    <property type="match status" value="1"/>
</dbReference>
<keyword evidence="3" id="KW-0819">tRNA processing</keyword>
<reference evidence="7" key="1">
    <citation type="submission" date="2022-11" db="UniProtKB">
        <authorList>
            <consortium name="EnsemblMetazoa"/>
        </authorList>
    </citation>
    <scope>IDENTIFICATION</scope>
</reference>
<dbReference type="Gene3D" id="3.30.2350.10">
    <property type="entry name" value="Pseudouridine synthase"/>
    <property type="match status" value="1"/>
</dbReference>
<dbReference type="HAMAP" id="MF_01080">
    <property type="entry name" value="TruB_bact"/>
    <property type="match status" value="1"/>
</dbReference>
<dbReference type="GO" id="GO:0160148">
    <property type="term" value="F:tRNA pseudouridine(55) synthase activity"/>
    <property type="evidence" value="ECO:0007669"/>
    <property type="project" value="UniProtKB-EC"/>
</dbReference>
<evidence type="ECO:0000256" key="1">
    <source>
        <dbReference type="ARBA" id="ARBA00008999"/>
    </source>
</evidence>
<dbReference type="GO" id="GO:0005634">
    <property type="term" value="C:nucleus"/>
    <property type="evidence" value="ECO:0007669"/>
    <property type="project" value="TreeGrafter"/>
</dbReference>
<dbReference type="GO" id="GO:1990481">
    <property type="term" value="P:mRNA pseudouridine synthesis"/>
    <property type="evidence" value="ECO:0007669"/>
    <property type="project" value="TreeGrafter"/>
</dbReference>
<dbReference type="GO" id="GO:0006400">
    <property type="term" value="P:tRNA modification"/>
    <property type="evidence" value="ECO:0007669"/>
    <property type="project" value="TreeGrafter"/>
</dbReference>
<dbReference type="OrthoDB" id="9995526at2759"/>
<accession>A0A914B2B5</accession>
<dbReference type="Proteomes" id="UP000887568">
    <property type="component" value="Unplaced"/>
</dbReference>
<feature type="domain" description="Pseudouridine synthase II N-terminal" evidence="5">
    <location>
        <begin position="67"/>
        <end position="212"/>
    </location>
</feature>
<keyword evidence="4" id="KW-0413">Isomerase</keyword>
<feature type="domain" description="tRNA pseudouridylate synthase B C-terminal" evidence="6">
    <location>
        <begin position="213"/>
        <end position="276"/>
    </location>
</feature>
<evidence type="ECO:0000256" key="2">
    <source>
        <dbReference type="ARBA" id="ARBA00012787"/>
    </source>
</evidence>
<dbReference type="InterPro" id="IPR002501">
    <property type="entry name" value="PsdUridine_synth_N"/>
</dbReference>
<dbReference type="CTD" id="142940"/>
<dbReference type="InterPro" id="IPR014780">
    <property type="entry name" value="tRNA_psdUridine_synth_TruB"/>
</dbReference>
<dbReference type="OMA" id="VDKPSGF"/>
<evidence type="ECO:0000259" key="6">
    <source>
        <dbReference type="Pfam" id="PF16198"/>
    </source>
</evidence>
<sequence>MMCSGVSAMKSLASNLNGLFAVVKPTGITSAGVVNQLKRILTKEHKKQLQEYSNHHTRSGKVGAPYKKLRIGHGGTLDSNASGVLVIGVGLGTKLLASQLKGNKRYRAVGCLGTSTDTQDVLGKITQRSPADHVTLNLITSSLQRYVGNIMQIPPLYSALKVGGVRMSDLAVRGEPIAPKPARPVTVHSLECVQFSPPYFTLDIHCGGGFYVRQLIQDLGQDMGTNAHLAELTRTQQGPFTLAKHALAEDKWTLEHICEAVQEFTEIAELENLIKPP</sequence>
<dbReference type="Pfam" id="PF01509">
    <property type="entry name" value="TruB_N"/>
    <property type="match status" value="1"/>
</dbReference>
<proteinExistence type="inferred from homology"/>
<dbReference type="EC" id="5.4.99.25" evidence="2"/>
<evidence type="ECO:0000313" key="8">
    <source>
        <dbReference type="Proteomes" id="UP000887568"/>
    </source>
</evidence>
<evidence type="ECO:0000259" key="5">
    <source>
        <dbReference type="Pfam" id="PF01509"/>
    </source>
</evidence>
<evidence type="ECO:0000313" key="7">
    <source>
        <dbReference type="EnsemblMetazoa" id="XP_038070485.1"/>
    </source>
</evidence>
<comment type="similarity">
    <text evidence="1">Belongs to the pseudouridine synthase TruB family.</text>
</comment>